<organism evidence="4 5">
    <name type="scientific">Anaeromonas frigoriresistens</name>
    <dbReference type="NCBI Taxonomy" id="2683708"/>
    <lineage>
        <taxon>Bacteria</taxon>
        <taxon>Bacillati</taxon>
        <taxon>Bacillota</taxon>
        <taxon>Tissierellia</taxon>
        <taxon>Tissierellales</taxon>
        <taxon>Thermohalobacteraceae</taxon>
        <taxon>Anaeromonas</taxon>
    </lineage>
</organism>
<dbReference type="PIRSF" id="PIRSF005690">
    <property type="entry name" value="GerBA"/>
    <property type="match status" value="1"/>
</dbReference>
<dbReference type="Proteomes" id="UP000724672">
    <property type="component" value="Unassembled WGS sequence"/>
</dbReference>
<proteinExistence type="inferred from homology"/>
<dbReference type="Pfam" id="PF03323">
    <property type="entry name" value="GerA"/>
    <property type="match status" value="1"/>
</dbReference>
<dbReference type="RefSeq" id="WP_203367255.1">
    <property type="nucleotide sequence ID" value="NZ_WSFT01000048.1"/>
</dbReference>
<dbReference type="InterPro" id="IPR004995">
    <property type="entry name" value="Spore_Ger"/>
</dbReference>
<comment type="caution">
    <text evidence="4">The sequence shown here is derived from an EMBL/GenBank/DDBJ whole genome shotgun (WGS) entry which is preliminary data.</text>
</comment>
<evidence type="ECO:0000313" key="4">
    <source>
        <dbReference type="EMBL" id="MBS4539330.1"/>
    </source>
</evidence>
<feature type="transmembrane region" description="Helical" evidence="3">
    <location>
        <begin position="446"/>
        <end position="471"/>
    </location>
</feature>
<keyword evidence="3" id="KW-0812">Transmembrane</keyword>
<evidence type="ECO:0000256" key="3">
    <source>
        <dbReference type="SAM" id="Phobius"/>
    </source>
</evidence>
<feature type="transmembrane region" description="Helical" evidence="3">
    <location>
        <begin position="323"/>
        <end position="345"/>
    </location>
</feature>
<comment type="similarity">
    <text evidence="1">Belongs to the GerABKA family.</text>
</comment>
<feature type="transmembrane region" description="Helical" evidence="3">
    <location>
        <begin position="417"/>
        <end position="434"/>
    </location>
</feature>
<keyword evidence="5" id="KW-1185">Reference proteome</keyword>
<protein>
    <submittedName>
        <fullName evidence="4">Spore germination protein</fullName>
    </submittedName>
</protein>
<dbReference type="GO" id="GO:0016020">
    <property type="term" value="C:membrane"/>
    <property type="evidence" value="ECO:0007669"/>
    <property type="project" value="InterPro"/>
</dbReference>
<keyword evidence="2 3" id="KW-0472">Membrane</keyword>
<accession>A0A942Z9Z7</accession>
<dbReference type="EMBL" id="WSFT01000048">
    <property type="protein sequence ID" value="MBS4539330.1"/>
    <property type="molecule type" value="Genomic_DNA"/>
</dbReference>
<evidence type="ECO:0000256" key="1">
    <source>
        <dbReference type="ARBA" id="ARBA00005278"/>
    </source>
</evidence>
<dbReference type="PANTHER" id="PTHR22550">
    <property type="entry name" value="SPORE GERMINATION PROTEIN"/>
    <property type="match status" value="1"/>
</dbReference>
<sequence>MFRKLKHIFKYIKLDKEKLRKDKINISENINQQIPNHIDNIEFKLKEIFQDSNDFIIRKITTGNQFKTRILIAYIDGLIDKQLIDDNILKPLLLESQKVIDDESISKRNIIELFEETLITASEIKKVDDFNRTIKAILSGDTVIFIDGTESSFVVSMRGWEARAISEPNTESVIRGPREGFVETLRTNTSMIRRKIKNPNLKFESIELGEQTRTEACICYLKGIADDNIIRDLKKRLSCIKSDGILESGYIEQFIEDAPFSPFPTIGVSERPDKVAGKILEGRIAILCDGTPFVLTVPYLFIESLQSNEDYYSRTLYSSFNRLLRFVSLIITTMLPALYVAILNFHTEVIPVKLVFSILNSNEGIPFEPVWEAIFMLIIFELIREAGVRMPKPIGQTVSIVGALVIGQAVVEAGLVSDIMIIIVALTAISGFIVPSLSEILPFIRLALIIGANILGYMGIVLIVVIVILHISSLRSFGVPYMSPFAPFRSKGMKDTLIRMPLWTMFRKTESLSWKYSGRYSINKNFNEKEE</sequence>
<keyword evidence="3" id="KW-1133">Transmembrane helix</keyword>
<dbReference type="PANTHER" id="PTHR22550:SF5">
    <property type="entry name" value="LEUCINE ZIPPER PROTEIN 4"/>
    <property type="match status" value="1"/>
</dbReference>
<reference evidence="4" key="1">
    <citation type="submission" date="2019-12" db="EMBL/GenBank/DDBJ databases">
        <title>Clostridiaceae gen. nov. sp. nov., isolated from sediment in Xinjiang, China.</title>
        <authorList>
            <person name="Zhang R."/>
        </authorList>
    </citation>
    <scope>NUCLEOTIDE SEQUENCE</scope>
    <source>
        <strain evidence="4">D2Q-11</strain>
    </source>
</reference>
<dbReference type="InterPro" id="IPR050768">
    <property type="entry name" value="UPF0353/GerABKA_families"/>
</dbReference>
<evidence type="ECO:0000256" key="2">
    <source>
        <dbReference type="ARBA" id="ARBA00023136"/>
    </source>
</evidence>
<evidence type="ECO:0000313" key="5">
    <source>
        <dbReference type="Proteomes" id="UP000724672"/>
    </source>
</evidence>
<dbReference type="GO" id="GO:0009847">
    <property type="term" value="P:spore germination"/>
    <property type="evidence" value="ECO:0007669"/>
    <property type="project" value="InterPro"/>
</dbReference>
<dbReference type="AlphaFoldDB" id="A0A942Z9Z7"/>
<gene>
    <name evidence="4" type="ORF">GOQ27_12715</name>
</gene>
<name>A0A942Z9Z7_9FIRM</name>